<evidence type="ECO:0000256" key="1">
    <source>
        <dbReference type="SAM" id="MobiDB-lite"/>
    </source>
</evidence>
<dbReference type="SUPFAM" id="SSF46785">
    <property type="entry name" value="Winged helix' DNA-binding domain"/>
    <property type="match status" value="1"/>
</dbReference>
<dbReference type="AlphaFoldDB" id="A0A1Y0ERA6"/>
<dbReference type="InterPro" id="IPR036388">
    <property type="entry name" value="WH-like_DNA-bd_sf"/>
</dbReference>
<gene>
    <name evidence="4" type="ORF">CCO03_17295</name>
</gene>
<dbReference type="InterPro" id="IPR036390">
    <property type="entry name" value="WH_DNA-bd_sf"/>
</dbReference>
<dbReference type="InterPro" id="IPR018309">
    <property type="entry name" value="Tscrpt_reg_PadR_C"/>
</dbReference>
<evidence type="ECO:0000259" key="2">
    <source>
        <dbReference type="Pfam" id="PF03551"/>
    </source>
</evidence>
<feature type="compositionally biased region" description="Low complexity" evidence="1">
    <location>
        <begin position="184"/>
        <end position="196"/>
    </location>
</feature>
<keyword evidence="5" id="KW-1185">Reference proteome</keyword>
<dbReference type="KEGG" id="cser:CCO03_17295"/>
<organism evidence="4 5">
    <name type="scientific">Comamonas serinivorans</name>
    <dbReference type="NCBI Taxonomy" id="1082851"/>
    <lineage>
        <taxon>Bacteria</taxon>
        <taxon>Pseudomonadati</taxon>
        <taxon>Pseudomonadota</taxon>
        <taxon>Betaproteobacteria</taxon>
        <taxon>Burkholderiales</taxon>
        <taxon>Comamonadaceae</taxon>
        <taxon>Comamonas</taxon>
    </lineage>
</organism>
<proteinExistence type="predicted"/>
<evidence type="ECO:0000313" key="5">
    <source>
        <dbReference type="Proteomes" id="UP000196138"/>
    </source>
</evidence>
<protein>
    <recommendedName>
        <fullName evidence="6">PadR family transcriptional regulator</fullName>
    </recommendedName>
</protein>
<dbReference type="RefSeq" id="WP_087283099.1">
    <property type="nucleotide sequence ID" value="NZ_CP021455.1"/>
</dbReference>
<dbReference type="Pfam" id="PF03551">
    <property type="entry name" value="PadR"/>
    <property type="match status" value="1"/>
</dbReference>
<dbReference type="Pfam" id="PF10400">
    <property type="entry name" value="Vir_act_alpha_C"/>
    <property type="match status" value="1"/>
</dbReference>
<feature type="domain" description="Transcription regulator PadR C-terminal" evidence="3">
    <location>
        <begin position="91"/>
        <end position="177"/>
    </location>
</feature>
<dbReference type="EMBL" id="CP021455">
    <property type="protein sequence ID" value="ARU06195.1"/>
    <property type="molecule type" value="Genomic_DNA"/>
</dbReference>
<feature type="domain" description="Transcription regulator PadR N-terminal" evidence="2">
    <location>
        <begin position="7"/>
        <end position="78"/>
    </location>
</feature>
<feature type="region of interest" description="Disordered" evidence="1">
    <location>
        <begin position="179"/>
        <end position="205"/>
    </location>
</feature>
<dbReference type="Gene3D" id="1.10.10.10">
    <property type="entry name" value="Winged helix-like DNA-binding domain superfamily/Winged helix DNA-binding domain"/>
    <property type="match status" value="1"/>
</dbReference>
<sequence length="205" mass="22549">MALNAALLSALADQPGTGAELVKRFDRTYGHFWACTHQQIYRELKQLVAQGWASTHPSDKKTGSVVYTLAPAGRDALRSWTREGGGHAVSRDPFLVRLRAMANVDDADPQAALLEARARHLARLQHYEALHRRHFGEPGVWSPGTSRPMLLRQLVLDAGLRRERSQLDWCDASLHALRTQAGEASPAHPDSPASSSNPDTRPPPS</sequence>
<dbReference type="InterPro" id="IPR005149">
    <property type="entry name" value="Tscrpt_reg_PadR_N"/>
</dbReference>
<evidence type="ECO:0000313" key="4">
    <source>
        <dbReference type="EMBL" id="ARU06195.1"/>
    </source>
</evidence>
<accession>A0A1Y0ERA6</accession>
<reference evidence="4 5" key="1">
    <citation type="submission" date="2017-05" db="EMBL/GenBank/DDBJ databases">
        <authorList>
            <person name="Song R."/>
            <person name="Chenine A.L."/>
            <person name="Ruprecht R.M."/>
        </authorList>
    </citation>
    <scope>NUCLEOTIDE SEQUENCE [LARGE SCALE GENOMIC DNA]</scope>
    <source>
        <strain evidence="4 5">DSM 26136</strain>
    </source>
</reference>
<dbReference type="PANTHER" id="PTHR43252">
    <property type="entry name" value="TRANSCRIPTIONAL REGULATOR YQJI"/>
    <property type="match status" value="1"/>
</dbReference>
<dbReference type="OrthoDB" id="3186544at2"/>
<dbReference type="Proteomes" id="UP000196138">
    <property type="component" value="Chromosome"/>
</dbReference>
<name>A0A1Y0ERA6_9BURK</name>
<evidence type="ECO:0000259" key="3">
    <source>
        <dbReference type="Pfam" id="PF10400"/>
    </source>
</evidence>
<dbReference type="PANTHER" id="PTHR43252:SF4">
    <property type="entry name" value="TRANSCRIPTIONAL REGULATORY PROTEIN"/>
    <property type="match status" value="1"/>
</dbReference>
<dbReference type="Gene3D" id="6.10.140.190">
    <property type="match status" value="1"/>
</dbReference>
<evidence type="ECO:0008006" key="6">
    <source>
        <dbReference type="Google" id="ProtNLM"/>
    </source>
</evidence>